<dbReference type="Gene3D" id="3.30.40.10">
    <property type="entry name" value="Zinc/RING finger domain, C3HC4 (zinc finger)"/>
    <property type="match status" value="1"/>
</dbReference>
<keyword evidence="7" id="KW-1185">Reference proteome</keyword>
<dbReference type="PANTHER" id="PTHR24103">
    <property type="entry name" value="E3 UBIQUITIN-PROTEIN LIGASE TRIM"/>
    <property type="match status" value="1"/>
</dbReference>
<evidence type="ECO:0000259" key="5">
    <source>
        <dbReference type="PROSITE" id="PS50089"/>
    </source>
</evidence>
<dbReference type="GeneTree" id="ENSGT01030000234669"/>
<name>A0A8C5S5X2_LATLA</name>
<dbReference type="InterPro" id="IPR001841">
    <property type="entry name" value="Znf_RING"/>
</dbReference>
<organism evidence="6 7">
    <name type="scientific">Laticauda laticaudata</name>
    <name type="common">Blue-ringed sea krait</name>
    <name type="synonym">Blue-lipped sea krait</name>
    <dbReference type="NCBI Taxonomy" id="8630"/>
    <lineage>
        <taxon>Eukaryota</taxon>
        <taxon>Metazoa</taxon>
        <taxon>Chordata</taxon>
        <taxon>Craniata</taxon>
        <taxon>Vertebrata</taxon>
        <taxon>Euteleostomi</taxon>
        <taxon>Lepidosauria</taxon>
        <taxon>Squamata</taxon>
        <taxon>Bifurcata</taxon>
        <taxon>Unidentata</taxon>
        <taxon>Episquamata</taxon>
        <taxon>Toxicofera</taxon>
        <taxon>Serpentes</taxon>
        <taxon>Colubroidea</taxon>
        <taxon>Elapidae</taxon>
        <taxon>Laticaudinae</taxon>
        <taxon>Laticauda</taxon>
    </lineage>
</organism>
<evidence type="ECO:0000256" key="3">
    <source>
        <dbReference type="ARBA" id="ARBA00022833"/>
    </source>
</evidence>
<dbReference type="SMART" id="SM00184">
    <property type="entry name" value="RING"/>
    <property type="match status" value="1"/>
</dbReference>
<dbReference type="Pfam" id="PF15227">
    <property type="entry name" value="zf-C3HC4_4"/>
    <property type="match status" value="1"/>
</dbReference>
<proteinExistence type="predicted"/>
<keyword evidence="3" id="KW-0862">Zinc</keyword>
<reference evidence="6" key="2">
    <citation type="submission" date="2025-09" db="UniProtKB">
        <authorList>
            <consortium name="Ensembl"/>
        </authorList>
    </citation>
    <scope>IDENTIFICATION</scope>
</reference>
<keyword evidence="1" id="KW-0479">Metal-binding</keyword>
<evidence type="ECO:0000313" key="6">
    <source>
        <dbReference type="Ensembl" id="ENSLLTP00000011209.1"/>
    </source>
</evidence>
<dbReference type="PROSITE" id="PS50089">
    <property type="entry name" value="ZF_RING_2"/>
    <property type="match status" value="1"/>
</dbReference>
<sequence>MSQEITVKIFCSEVTCSICLEYFRDPVILQCGHNFCHECVMKYWREFVLNYTCPQCKTVAETEVVLPNKSLEKIARLLEKQKQEVKVLLAHMCYSLPAL</sequence>
<keyword evidence="2 4" id="KW-0863">Zinc-finger</keyword>
<evidence type="ECO:0000256" key="2">
    <source>
        <dbReference type="ARBA" id="ARBA00022771"/>
    </source>
</evidence>
<evidence type="ECO:0000256" key="1">
    <source>
        <dbReference type="ARBA" id="ARBA00022723"/>
    </source>
</evidence>
<dbReference type="InterPro" id="IPR013083">
    <property type="entry name" value="Znf_RING/FYVE/PHD"/>
</dbReference>
<dbReference type="SUPFAM" id="SSF57850">
    <property type="entry name" value="RING/U-box"/>
    <property type="match status" value="1"/>
</dbReference>
<accession>A0A8C5S5X2</accession>
<dbReference type="AlphaFoldDB" id="A0A8C5S5X2"/>
<feature type="domain" description="RING-type" evidence="5">
    <location>
        <begin position="16"/>
        <end position="57"/>
    </location>
</feature>
<dbReference type="PROSITE" id="PS00518">
    <property type="entry name" value="ZF_RING_1"/>
    <property type="match status" value="1"/>
</dbReference>
<evidence type="ECO:0000256" key="4">
    <source>
        <dbReference type="PROSITE-ProRule" id="PRU00175"/>
    </source>
</evidence>
<dbReference type="InterPro" id="IPR050143">
    <property type="entry name" value="TRIM/RBCC"/>
</dbReference>
<dbReference type="GO" id="GO:0008270">
    <property type="term" value="F:zinc ion binding"/>
    <property type="evidence" value="ECO:0007669"/>
    <property type="project" value="UniProtKB-KW"/>
</dbReference>
<protein>
    <recommendedName>
        <fullName evidence="5">RING-type domain-containing protein</fullName>
    </recommendedName>
</protein>
<reference evidence="6" key="1">
    <citation type="submission" date="2025-08" db="UniProtKB">
        <authorList>
            <consortium name="Ensembl"/>
        </authorList>
    </citation>
    <scope>IDENTIFICATION</scope>
</reference>
<dbReference type="Proteomes" id="UP000694406">
    <property type="component" value="Unplaced"/>
</dbReference>
<dbReference type="InterPro" id="IPR017907">
    <property type="entry name" value="Znf_RING_CS"/>
</dbReference>
<dbReference type="Ensembl" id="ENSLLTT00000011652.1">
    <property type="protein sequence ID" value="ENSLLTP00000011209.1"/>
    <property type="gene ID" value="ENSLLTG00000008618.1"/>
</dbReference>
<evidence type="ECO:0000313" key="7">
    <source>
        <dbReference type="Proteomes" id="UP000694406"/>
    </source>
</evidence>